<dbReference type="SMART" id="SM00261">
    <property type="entry name" value="FU"/>
    <property type="match status" value="3"/>
</dbReference>
<evidence type="ECO:0000313" key="1">
    <source>
        <dbReference type="EMBL" id="PSC71231.1"/>
    </source>
</evidence>
<organism evidence="1 2">
    <name type="scientific">Micractinium conductrix</name>
    <dbReference type="NCBI Taxonomy" id="554055"/>
    <lineage>
        <taxon>Eukaryota</taxon>
        <taxon>Viridiplantae</taxon>
        <taxon>Chlorophyta</taxon>
        <taxon>core chlorophytes</taxon>
        <taxon>Trebouxiophyceae</taxon>
        <taxon>Chlorellales</taxon>
        <taxon>Chlorellaceae</taxon>
        <taxon>Chlorella clade</taxon>
        <taxon>Micractinium</taxon>
    </lineage>
</organism>
<keyword evidence="2" id="KW-1185">Reference proteome</keyword>
<dbReference type="AlphaFoldDB" id="A0A2P6VB04"/>
<dbReference type="InterPro" id="IPR009030">
    <property type="entry name" value="Growth_fac_rcpt_cys_sf"/>
</dbReference>
<dbReference type="PANTHER" id="PTHR45756:SF1">
    <property type="entry name" value="PROTEIN KINASE DOMAIN CONTAINING PROTEIN"/>
    <property type="match status" value="1"/>
</dbReference>
<reference evidence="1 2" key="1">
    <citation type="journal article" date="2018" name="Plant J.">
        <title>Genome sequences of Chlorella sorokiniana UTEX 1602 and Micractinium conductrix SAG 241.80: implications to maltose excretion by a green alga.</title>
        <authorList>
            <person name="Arriola M.B."/>
            <person name="Velmurugan N."/>
            <person name="Zhang Y."/>
            <person name="Plunkett M.H."/>
            <person name="Hondzo H."/>
            <person name="Barney B.M."/>
        </authorList>
    </citation>
    <scope>NUCLEOTIDE SEQUENCE [LARGE SCALE GENOMIC DNA]</scope>
    <source>
        <strain evidence="1 2">SAG 241.80</strain>
    </source>
</reference>
<protein>
    <submittedName>
        <fullName evidence="1">Extracellular matrix FRAS1</fullName>
    </submittedName>
</protein>
<accession>A0A2P6VB04</accession>
<dbReference type="InterPro" id="IPR006212">
    <property type="entry name" value="Furin_repeat"/>
</dbReference>
<evidence type="ECO:0000313" key="2">
    <source>
        <dbReference type="Proteomes" id="UP000239649"/>
    </source>
</evidence>
<sequence>MWVPYMTCDDTEGPTRNCAQCNDYFTKCEQCMPGYDFNRRGECAKCIRPNCLRCKPDTDNRLRICTMCFGMTDSSYPLNITNTGVPLWLDSAKGTCNRCVSQVQNVGCLWCNSGGTPGKHCIKCNDGYWLDKGQCKPCGGGSMCKKCNQDTGVCTECNQWPWISWGLNAQKVCVKCTDRNCADCGANASKCKHCKNGPVGFGQTGFGLKDGKCVKCTDKLCGMCAYNAEKCNGCAGDDWTQTYPYLDLKGVCRKGTIPGCLNYRRTGACLECKNGFIFEKGQCNGLPACKDENCYDCRGNTSGCNKCDKGWFWDHAVKRCRKCLWNCEVCDAPNVCKQCKKSFGLVNNGARCLSCALQQPDENDVPWCERCDVNLNICTRCFPSDLYVPNTRGRCVLRPGVKA</sequence>
<dbReference type="InterPro" id="IPR053215">
    <property type="entry name" value="TKL_Ser/Thr_kinase"/>
</dbReference>
<dbReference type="Proteomes" id="UP000239649">
    <property type="component" value="Unassembled WGS sequence"/>
</dbReference>
<gene>
    <name evidence="1" type="ORF">C2E20_5252</name>
</gene>
<dbReference type="EMBL" id="LHPF02000015">
    <property type="protein sequence ID" value="PSC71231.1"/>
    <property type="molecule type" value="Genomic_DNA"/>
</dbReference>
<dbReference type="STRING" id="554055.A0A2P6VB04"/>
<proteinExistence type="predicted"/>
<dbReference type="OrthoDB" id="430044at2759"/>
<dbReference type="PANTHER" id="PTHR45756">
    <property type="entry name" value="PALMITOYLTRANSFERASE"/>
    <property type="match status" value="1"/>
</dbReference>
<dbReference type="SUPFAM" id="SSF57184">
    <property type="entry name" value="Growth factor receptor domain"/>
    <property type="match status" value="2"/>
</dbReference>
<comment type="caution">
    <text evidence="1">The sequence shown here is derived from an EMBL/GenBank/DDBJ whole genome shotgun (WGS) entry which is preliminary data.</text>
</comment>
<name>A0A2P6VB04_9CHLO</name>